<gene>
    <name evidence="1" type="ORF">O6H91_17G058100</name>
</gene>
<evidence type="ECO:0000313" key="2">
    <source>
        <dbReference type="Proteomes" id="UP001162992"/>
    </source>
</evidence>
<keyword evidence="2" id="KW-1185">Reference proteome</keyword>
<dbReference type="EMBL" id="CM055108">
    <property type="protein sequence ID" value="KAJ7525596.1"/>
    <property type="molecule type" value="Genomic_DNA"/>
</dbReference>
<proteinExistence type="predicted"/>
<reference evidence="2" key="1">
    <citation type="journal article" date="2024" name="Proc. Natl. Acad. Sci. U.S.A.">
        <title>Extraordinary preservation of gene collinearity over three hundred million years revealed in homosporous lycophytes.</title>
        <authorList>
            <person name="Li C."/>
            <person name="Wickell D."/>
            <person name="Kuo L.Y."/>
            <person name="Chen X."/>
            <person name="Nie B."/>
            <person name="Liao X."/>
            <person name="Peng D."/>
            <person name="Ji J."/>
            <person name="Jenkins J."/>
            <person name="Williams M."/>
            <person name="Shu S."/>
            <person name="Plott C."/>
            <person name="Barry K."/>
            <person name="Rajasekar S."/>
            <person name="Grimwood J."/>
            <person name="Han X."/>
            <person name="Sun S."/>
            <person name="Hou Z."/>
            <person name="He W."/>
            <person name="Dai G."/>
            <person name="Sun C."/>
            <person name="Schmutz J."/>
            <person name="Leebens-Mack J.H."/>
            <person name="Li F.W."/>
            <person name="Wang L."/>
        </authorList>
    </citation>
    <scope>NUCLEOTIDE SEQUENCE [LARGE SCALE GENOMIC DNA]</scope>
    <source>
        <strain evidence="2">cv. PW_Plant_1</strain>
    </source>
</reference>
<sequence length="114" mass="12646">MVVSVLKQSNVWMMEYIRRESLSCSSNKSHGVGRMRIPALSTSMTAAVLYPGYGAYAVRQQLKPSPRHWPKKKPKGISVNVVAPGLLQRGCSLKGKMREVQGRSYSPATPRLTE</sequence>
<accession>A0ACC2B738</accession>
<name>A0ACC2B738_DIPCM</name>
<evidence type="ECO:0000313" key="1">
    <source>
        <dbReference type="EMBL" id="KAJ7525596.1"/>
    </source>
</evidence>
<comment type="caution">
    <text evidence="1">The sequence shown here is derived from an EMBL/GenBank/DDBJ whole genome shotgun (WGS) entry which is preliminary data.</text>
</comment>
<protein>
    <submittedName>
        <fullName evidence="1">Uncharacterized protein</fullName>
    </submittedName>
</protein>
<organism evidence="1 2">
    <name type="scientific">Diphasiastrum complanatum</name>
    <name type="common">Issler's clubmoss</name>
    <name type="synonym">Lycopodium complanatum</name>
    <dbReference type="NCBI Taxonomy" id="34168"/>
    <lineage>
        <taxon>Eukaryota</taxon>
        <taxon>Viridiplantae</taxon>
        <taxon>Streptophyta</taxon>
        <taxon>Embryophyta</taxon>
        <taxon>Tracheophyta</taxon>
        <taxon>Lycopodiopsida</taxon>
        <taxon>Lycopodiales</taxon>
        <taxon>Lycopodiaceae</taxon>
        <taxon>Lycopodioideae</taxon>
        <taxon>Diphasiastrum</taxon>
    </lineage>
</organism>
<dbReference type="Proteomes" id="UP001162992">
    <property type="component" value="Chromosome 17"/>
</dbReference>